<keyword evidence="2 5" id="KW-0418">Kinase</keyword>
<evidence type="ECO:0000313" key="4">
    <source>
        <dbReference type="EMBL" id="MBB3970622.1"/>
    </source>
</evidence>
<feature type="domain" description="Carbohydrate kinase PfkB" evidence="3">
    <location>
        <begin position="17"/>
        <end position="313"/>
    </location>
</feature>
<keyword evidence="1 4" id="KW-0808">Transferase</keyword>
<name>A0A4Y8A895_9SPHI</name>
<gene>
    <name evidence="5" type="primary">rfaE1</name>
    <name evidence="5" type="ORF">E2R65_16565</name>
    <name evidence="4" type="ORF">GGR35_003245</name>
</gene>
<proteinExistence type="predicted"/>
<dbReference type="InterPro" id="IPR029056">
    <property type="entry name" value="Ribokinase-like"/>
</dbReference>
<evidence type="ECO:0000313" key="7">
    <source>
        <dbReference type="Proteomes" id="UP000583101"/>
    </source>
</evidence>
<dbReference type="RefSeq" id="WP_134337602.1">
    <property type="nucleotide sequence ID" value="NZ_BMCZ01000006.1"/>
</dbReference>
<dbReference type="EC" id="2.7.1.167" evidence="4"/>
<sequence>MLTDKVRKLQQSGPVPNLLVIGDLMIDQYIIGDATRLSPEAPVPIVNVKKEFTTPGGAANVAQNLLSLGARISLAGITGDDIDAVRLTDILLQEGINTDGIFKDTTRPTTVKTRVMAGSHQLVRVDREVTHPLGMDMQADFLAQIKNKIAEADLVILSDYNKGLFSEDLTQELISQANRQGKKVVIDPKGLNYGKYKGAYIIKPNRKELAEAAKTEKITNTAELLEAARIILKQTDAEYIVVTLSEQGMAIISQLAYKLLPVKATSVFDVTGAGDTVIATMVYFMAQGLDVEEACELANHAAAIVIRQTGSAVTTVEEILEDMGARD</sequence>
<keyword evidence="4" id="KW-0548">Nucleotidyltransferase</keyword>
<dbReference type="GO" id="GO:0033786">
    <property type="term" value="F:heptose-1-phosphate adenylyltransferase activity"/>
    <property type="evidence" value="ECO:0007669"/>
    <property type="project" value="TreeGrafter"/>
</dbReference>
<dbReference type="Proteomes" id="UP000583101">
    <property type="component" value="Unassembled WGS sequence"/>
</dbReference>
<dbReference type="EC" id="2.7.7.70" evidence="4"/>
<comment type="caution">
    <text evidence="5">The sequence shown here is derived from an EMBL/GenBank/DDBJ whole genome shotgun (WGS) entry which is preliminary data.</text>
</comment>
<dbReference type="CDD" id="cd01172">
    <property type="entry name" value="RfaE_like"/>
    <property type="match status" value="1"/>
</dbReference>
<protein>
    <submittedName>
        <fullName evidence="4">D-beta-D-heptose 7-phosphate kinase/D-beta-D-heptose 1-phosphate adenosyltransferase</fullName>
        <ecNumber evidence="4">2.7.1.167</ecNumber>
        <ecNumber evidence="4">2.7.7.70</ecNumber>
    </submittedName>
    <submittedName>
        <fullName evidence="5">D-glycero-beta-D-manno-heptose-7-phosphate kinase</fullName>
    </submittedName>
</protein>
<dbReference type="SUPFAM" id="SSF53613">
    <property type="entry name" value="Ribokinase-like"/>
    <property type="match status" value="1"/>
</dbReference>
<dbReference type="PANTHER" id="PTHR46969:SF1">
    <property type="entry name" value="BIFUNCTIONAL PROTEIN HLDE"/>
    <property type="match status" value="1"/>
</dbReference>
<dbReference type="PROSITE" id="PS00583">
    <property type="entry name" value="PFKB_KINASES_1"/>
    <property type="match status" value="1"/>
</dbReference>
<dbReference type="AlphaFoldDB" id="A0A4Y8A895"/>
<accession>A0A4Y8A895</accession>
<dbReference type="GO" id="GO:0005829">
    <property type="term" value="C:cytosol"/>
    <property type="evidence" value="ECO:0007669"/>
    <property type="project" value="TreeGrafter"/>
</dbReference>
<reference evidence="5" key="2">
    <citation type="submission" date="2019-03" db="EMBL/GenBank/DDBJ databases">
        <authorList>
            <person name="Yan Y.-Q."/>
            <person name="Du Z.-J."/>
        </authorList>
    </citation>
    <scope>NUCLEOTIDE SEQUENCE</scope>
    <source>
        <strain evidence="5">PP-F2FG21</strain>
    </source>
</reference>
<organism evidence="5 6">
    <name type="scientific">Mucilaginibacter phyllosphaerae</name>
    <dbReference type="NCBI Taxonomy" id="1812349"/>
    <lineage>
        <taxon>Bacteria</taxon>
        <taxon>Pseudomonadati</taxon>
        <taxon>Bacteroidota</taxon>
        <taxon>Sphingobacteriia</taxon>
        <taxon>Sphingobacteriales</taxon>
        <taxon>Sphingobacteriaceae</taxon>
        <taxon>Mucilaginibacter</taxon>
    </lineage>
</organism>
<evidence type="ECO:0000313" key="6">
    <source>
        <dbReference type="Proteomes" id="UP000297248"/>
    </source>
</evidence>
<dbReference type="EMBL" id="SNQG01000006">
    <property type="protein sequence ID" value="TEW64629.1"/>
    <property type="molecule type" value="Genomic_DNA"/>
</dbReference>
<dbReference type="GO" id="GO:0033785">
    <property type="term" value="F:heptose 7-phosphate kinase activity"/>
    <property type="evidence" value="ECO:0007669"/>
    <property type="project" value="UniProtKB-EC"/>
</dbReference>
<dbReference type="GO" id="GO:0016773">
    <property type="term" value="F:phosphotransferase activity, alcohol group as acceptor"/>
    <property type="evidence" value="ECO:0007669"/>
    <property type="project" value="InterPro"/>
</dbReference>
<dbReference type="Proteomes" id="UP000297248">
    <property type="component" value="Unassembled WGS sequence"/>
</dbReference>
<dbReference type="NCBIfam" id="TIGR02198">
    <property type="entry name" value="rfaE_dom_I"/>
    <property type="match status" value="1"/>
</dbReference>
<dbReference type="Pfam" id="PF00294">
    <property type="entry name" value="PfkB"/>
    <property type="match status" value="1"/>
</dbReference>
<dbReference type="InterPro" id="IPR002173">
    <property type="entry name" value="Carboh/pur_kinase_PfkB_CS"/>
</dbReference>
<evidence type="ECO:0000313" key="5">
    <source>
        <dbReference type="EMBL" id="TEW64629.1"/>
    </source>
</evidence>
<dbReference type="OrthoDB" id="9802794at2"/>
<evidence type="ECO:0000259" key="3">
    <source>
        <dbReference type="Pfam" id="PF00294"/>
    </source>
</evidence>
<evidence type="ECO:0000256" key="2">
    <source>
        <dbReference type="ARBA" id="ARBA00022777"/>
    </source>
</evidence>
<dbReference type="EMBL" id="JACIEG010000006">
    <property type="protein sequence ID" value="MBB3970622.1"/>
    <property type="molecule type" value="Genomic_DNA"/>
</dbReference>
<keyword evidence="7" id="KW-1185">Reference proteome</keyword>
<evidence type="ECO:0000256" key="1">
    <source>
        <dbReference type="ARBA" id="ARBA00022679"/>
    </source>
</evidence>
<dbReference type="PANTHER" id="PTHR46969">
    <property type="entry name" value="BIFUNCTIONAL PROTEIN HLDE"/>
    <property type="match status" value="1"/>
</dbReference>
<dbReference type="Gene3D" id="3.40.1190.20">
    <property type="match status" value="1"/>
</dbReference>
<reference evidence="5 6" key="1">
    <citation type="journal article" date="2016" name="Int. J. Syst. Evol. Microbiol.">
        <title>Proposal of Mucilaginibacter phyllosphaerae sp. nov. isolated from the phyllosphere of Galium album.</title>
        <authorList>
            <person name="Aydogan E.L."/>
            <person name="Busse H.J."/>
            <person name="Moser G."/>
            <person name="Muller C."/>
            <person name="Kampfer P."/>
            <person name="Glaeser S.P."/>
        </authorList>
    </citation>
    <scope>NUCLEOTIDE SEQUENCE [LARGE SCALE GENOMIC DNA]</scope>
    <source>
        <strain evidence="5 6">PP-F2FG21</strain>
    </source>
</reference>
<dbReference type="InterPro" id="IPR011611">
    <property type="entry name" value="PfkB_dom"/>
</dbReference>
<reference evidence="4 7" key="3">
    <citation type="submission" date="2020-08" db="EMBL/GenBank/DDBJ databases">
        <title>Genomic Encyclopedia of Type Strains, Phase IV (KMG-IV): sequencing the most valuable type-strain genomes for metagenomic binning, comparative biology and taxonomic classification.</title>
        <authorList>
            <person name="Goeker M."/>
        </authorList>
    </citation>
    <scope>NUCLEOTIDE SEQUENCE [LARGE SCALE GENOMIC DNA]</scope>
    <source>
        <strain evidence="4 7">DSM 100995</strain>
    </source>
</reference>
<dbReference type="InterPro" id="IPR011913">
    <property type="entry name" value="RfaE_dom_I"/>
</dbReference>